<organism evidence="3 4">
    <name type="scientific">Saccharothrix ecbatanensis</name>
    <dbReference type="NCBI Taxonomy" id="1105145"/>
    <lineage>
        <taxon>Bacteria</taxon>
        <taxon>Bacillati</taxon>
        <taxon>Actinomycetota</taxon>
        <taxon>Actinomycetes</taxon>
        <taxon>Pseudonocardiales</taxon>
        <taxon>Pseudonocardiaceae</taxon>
        <taxon>Saccharothrix</taxon>
    </lineage>
</organism>
<reference evidence="3 4" key="1">
    <citation type="submission" date="2020-08" db="EMBL/GenBank/DDBJ databases">
        <title>Sequencing the genomes of 1000 actinobacteria strains.</title>
        <authorList>
            <person name="Klenk H.-P."/>
        </authorList>
    </citation>
    <scope>NUCLEOTIDE SEQUENCE [LARGE SCALE GENOMIC DNA]</scope>
    <source>
        <strain evidence="3 4">DSM 45486</strain>
    </source>
</reference>
<evidence type="ECO:0000313" key="3">
    <source>
        <dbReference type="EMBL" id="MBB5800959.1"/>
    </source>
</evidence>
<feature type="region of interest" description="Disordered" evidence="1">
    <location>
        <begin position="201"/>
        <end position="236"/>
    </location>
</feature>
<feature type="compositionally biased region" description="Low complexity" evidence="1">
    <location>
        <begin position="90"/>
        <end position="107"/>
    </location>
</feature>
<feature type="region of interest" description="Disordered" evidence="1">
    <location>
        <begin position="1"/>
        <end position="50"/>
    </location>
</feature>
<comment type="caution">
    <text evidence="3">The sequence shown here is derived from an EMBL/GenBank/DDBJ whole genome shotgun (WGS) entry which is preliminary data.</text>
</comment>
<protein>
    <submittedName>
        <fullName evidence="3">Uncharacterized protein</fullName>
    </submittedName>
</protein>
<accession>A0A7W9HES9</accession>
<gene>
    <name evidence="3" type="ORF">F4560_000727</name>
</gene>
<evidence type="ECO:0000256" key="1">
    <source>
        <dbReference type="SAM" id="MobiDB-lite"/>
    </source>
</evidence>
<proteinExistence type="predicted"/>
<evidence type="ECO:0000313" key="4">
    <source>
        <dbReference type="Proteomes" id="UP000552097"/>
    </source>
</evidence>
<sequence length="340" mass="34514">MTYPQQPFGGQDSSGQFPGATPPPGHHGPPTQYGAPQFGAPQYGGFGTPPPPKKNTAAIAGAVAVVVLVLGGVAFTGFVAPGYFLGTGGSSTTTTPPPTTASSSVPPDADPERLLGAVAEAMDSQDTDFLEGVACPKAGSAVHNVIDDVAPFRGAELVGSPKTSADVAVGTVEVVKTGKKDEFEVKVVRDGDTWCWENIARAGKTSKAPSPTTSPKTTSPKTTPSAPGTPTAGGKPVDPAALAASQAFVDNVNAGDAAKAKAQLCADGIKKPEDVDELIGHQPDLGINSAKDGITSGPNSFQLYLKGTAKGQKIDGHSGKVWVTNYDGPWCVHAFSVVVI</sequence>
<name>A0A7W9HES9_9PSEU</name>
<keyword evidence="2" id="KW-0812">Transmembrane</keyword>
<keyword evidence="2" id="KW-1133">Transmembrane helix</keyword>
<keyword evidence="2" id="KW-0472">Membrane</keyword>
<keyword evidence="4" id="KW-1185">Reference proteome</keyword>
<dbReference type="AlphaFoldDB" id="A0A7W9HES9"/>
<feature type="compositionally biased region" description="Low complexity" evidence="1">
    <location>
        <begin position="203"/>
        <end position="236"/>
    </location>
</feature>
<feature type="transmembrane region" description="Helical" evidence="2">
    <location>
        <begin position="57"/>
        <end position="80"/>
    </location>
</feature>
<dbReference type="EMBL" id="JACHMO010000001">
    <property type="protein sequence ID" value="MBB5800959.1"/>
    <property type="molecule type" value="Genomic_DNA"/>
</dbReference>
<dbReference type="RefSeq" id="WP_184916183.1">
    <property type="nucleotide sequence ID" value="NZ_JACHMO010000001.1"/>
</dbReference>
<evidence type="ECO:0000256" key="2">
    <source>
        <dbReference type="SAM" id="Phobius"/>
    </source>
</evidence>
<feature type="region of interest" description="Disordered" evidence="1">
    <location>
        <begin position="90"/>
        <end position="109"/>
    </location>
</feature>
<dbReference type="Proteomes" id="UP000552097">
    <property type="component" value="Unassembled WGS sequence"/>
</dbReference>